<dbReference type="FunFam" id="3.90.640.10:FF:000010">
    <property type="entry name" value="heat shock 70 kDa protein 14"/>
    <property type="match status" value="1"/>
</dbReference>
<dbReference type="Gene3D" id="3.30.30.30">
    <property type="match status" value="1"/>
</dbReference>
<dbReference type="GO" id="GO:0005524">
    <property type="term" value="F:ATP binding"/>
    <property type="evidence" value="ECO:0007669"/>
    <property type="project" value="UniProtKB-KW"/>
</dbReference>
<dbReference type="Gene3D" id="3.90.640.10">
    <property type="entry name" value="Actin, Chain A, domain 4"/>
    <property type="match status" value="1"/>
</dbReference>
<feature type="compositionally biased region" description="Basic and acidic residues" evidence="4">
    <location>
        <begin position="479"/>
        <end position="488"/>
    </location>
</feature>
<dbReference type="EMBL" id="MU004230">
    <property type="protein sequence ID" value="KAF2675542.1"/>
    <property type="molecule type" value="Genomic_DNA"/>
</dbReference>
<dbReference type="OrthoDB" id="29851at2759"/>
<evidence type="ECO:0000313" key="5">
    <source>
        <dbReference type="EMBL" id="KAF2675542.1"/>
    </source>
</evidence>
<keyword evidence="6" id="KW-1185">Reference proteome</keyword>
<dbReference type="AlphaFoldDB" id="A0A6A6UTT0"/>
<dbReference type="InterPro" id="IPR043129">
    <property type="entry name" value="ATPase_NBD"/>
</dbReference>
<dbReference type="Pfam" id="PF00012">
    <property type="entry name" value="HSP70"/>
    <property type="match status" value="1"/>
</dbReference>
<dbReference type="Proteomes" id="UP000799302">
    <property type="component" value="Unassembled WGS sequence"/>
</dbReference>
<evidence type="ECO:0000313" key="6">
    <source>
        <dbReference type="Proteomes" id="UP000799302"/>
    </source>
</evidence>
<dbReference type="PANTHER" id="PTHR45639">
    <property type="entry name" value="HSC70CB, ISOFORM G-RELATED"/>
    <property type="match status" value="1"/>
</dbReference>
<protein>
    <submittedName>
        <fullName evidence="5">HSP70-domain-containing protein</fullName>
    </submittedName>
</protein>
<feature type="compositionally biased region" description="Acidic residues" evidence="4">
    <location>
        <begin position="489"/>
        <end position="507"/>
    </location>
</feature>
<evidence type="ECO:0000256" key="2">
    <source>
        <dbReference type="ARBA" id="ARBA00022741"/>
    </source>
</evidence>
<dbReference type="GO" id="GO:0005634">
    <property type="term" value="C:nucleus"/>
    <property type="evidence" value="ECO:0007669"/>
    <property type="project" value="TreeGrafter"/>
</dbReference>
<dbReference type="PANTHER" id="PTHR45639:SF32">
    <property type="entry name" value="HEAT SHOCK PROTEIN PDR13"/>
    <property type="match status" value="1"/>
</dbReference>
<accession>A0A6A6UTT0</accession>
<dbReference type="SUPFAM" id="SSF53067">
    <property type="entry name" value="Actin-like ATPase domain"/>
    <property type="match status" value="2"/>
</dbReference>
<dbReference type="InterPro" id="IPR013126">
    <property type="entry name" value="Hsp_70_fam"/>
</dbReference>
<sequence>MSADGEPSSRVAIGIAFGNSYSSIAHTTGEGKAEVIANEEGDRQIPSILAYVDGEELQGTQAKAQLVRNPKNTVAYFRDFLGQEFKSIDPSPCHQSAHPIQSGNSIAFSIRDTEAEESNNTSVSEIATRHIRVLAASAADFLGKSINSAVITVPTNFSDAQKEALSKASADAGVEVLQLISEPVAAVLAYDARTGTDPSDKTVVVADIGGTRTDIAVVASRGGIYTILATAHDYEYSGTQLDKVLVEYFAKEFLKKNKSAEDPRNNARSLAKLTLESEAVKKALSLGGSANFSVESLSSGIDFTATINRTRYELLAGKIFAAISRLVLSVVAKAGLDPLDISDVIMSGGSSHTPRLARNMQSTFSSAAVHAPATSTEALNPSELAARGAAIQASLISDFDVEDVRESCHPVVTATAHLSTALGLLCISADEKSHGVFVPLVEAETPVPVRRSKIFPVPGAGGDVIVKLCEGTSEVISKPVEKKTKPETNGDDDDSDDDDDSEEEEEEIKEKKWKHKATIAEAAIRGVKKGAKIEVQLNIGPDLAVTMVAREVGGKGGVRGVVPAS</sequence>
<dbReference type="CDD" id="cd10232">
    <property type="entry name" value="ASKHA_NBD_HSP70_ScSsz1p-like"/>
    <property type="match status" value="1"/>
</dbReference>
<feature type="region of interest" description="Disordered" evidence="4">
    <location>
        <begin position="478"/>
        <end position="514"/>
    </location>
</feature>
<keyword evidence="3" id="KW-0067">ATP-binding</keyword>
<gene>
    <name evidence="5" type="ORF">BT63DRAFT_382349</name>
</gene>
<dbReference type="GO" id="GO:0140662">
    <property type="term" value="F:ATP-dependent protein folding chaperone"/>
    <property type="evidence" value="ECO:0007669"/>
    <property type="project" value="InterPro"/>
</dbReference>
<organism evidence="5 6">
    <name type="scientific">Microthyrium microscopicum</name>
    <dbReference type="NCBI Taxonomy" id="703497"/>
    <lineage>
        <taxon>Eukaryota</taxon>
        <taxon>Fungi</taxon>
        <taxon>Dikarya</taxon>
        <taxon>Ascomycota</taxon>
        <taxon>Pezizomycotina</taxon>
        <taxon>Dothideomycetes</taxon>
        <taxon>Dothideomycetes incertae sedis</taxon>
        <taxon>Microthyriales</taxon>
        <taxon>Microthyriaceae</taxon>
        <taxon>Microthyrium</taxon>
    </lineage>
</organism>
<comment type="similarity">
    <text evidence="1">Belongs to the heat shock protein 70 family.</text>
</comment>
<dbReference type="FunFam" id="3.30.30.30:FF:000009">
    <property type="entry name" value="Heat shock protein Hsp70"/>
    <property type="match status" value="1"/>
</dbReference>
<dbReference type="Gene3D" id="3.30.420.40">
    <property type="match status" value="2"/>
</dbReference>
<keyword evidence="2" id="KW-0547">Nucleotide-binding</keyword>
<dbReference type="PRINTS" id="PR00301">
    <property type="entry name" value="HEATSHOCK70"/>
</dbReference>
<evidence type="ECO:0000256" key="4">
    <source>
        <dbReference type="SAM" id="MobiDB-lite"/>
    </source>
</evidence>
<evidence type="ECO:0000256" key="1">
    <source>
        <dbReference type="ARBA" id="ARBA00007381"/>
    </source>
</evidence>
<reference evidence="5" key="1">
    <citation type="journal article" date="2020" name="Stud. Mycol.">
        <title>101 Dothideomycetes genomes: a test case for predicting lifestyles and emergence of pathogens.</title>
        <authorList>
            <person name="Haridas S."/>
            <person name="Albert R."/>
            <person name="Binder M."/>
            <person name="Bloem J."/>
            <person name="Labutti K."/>
            <person name="Salamov A."/>
            <person name="Andreopoulos B."/>
            <person name="Baker S."/>
            <person name="Barry K."/>
            <person name="Bills G."/>
            <person name="Bluhm B."/>
            <person name="Cannon C."/>
            <person name="Castanera R."/>
            <person name="Culley D."/>
            <person name="Daum C."/>
            <person name="Ezra D."/>
            <person name="Gonzalez J."/>
            <person name="Henrissat B."/>
            <person name="Kuo A."/>
            <person name="Liang C."/>
            <person name="Lipzen A."/>
            <person name="Lutzoni F."/>
            <person name="Magnuson J."/>
            <person name="Mondo S."/>
            <person name="Nolan M."/>
            <person name="Ohm R."/>
            <person name="Pangilinan J."/>
            <person name="Park H.-J."/>
            <person name="Ramirez L."/>
            <person name="Alfaro M."/>
            <person name="Sun H."/>
            <person name="Tritt A."/>
            <person name="Yoshinaga Y."/>
            <person name="Zwiers L.-H."/>
            <person name="Turgeon B."/>
            <person name="Goodwin S."/>
            <person name="Spatafora J."/>
            <person name="Crous P."/>
            <person name="Grigoriev I."/>
        </authorList>
    </citation>
    <scope>NUCLEOTIDE SEQUENCE</scope>
    <source>
        <strain evidence="5">CBS 115976</strain>
    </source>
</reference>
<evidence type="ECO:0000256" key="3">
    <source>
        <dbReference type="ARBA" id="ARBA00022840"/>
    </source>
</evidence>
<name>A0A6A6UTT0_9PEZI</name>
<dbReference type="GO" id="GO:0005829">
    <property type="term" value="C:cytosol"/>
    <property type="evidence" value="ECO:0007669"/>
    <property type="project" value="TreeGrafter"/>
</dbReference>
<proteinExistence type="inferred from homology"/>